<evidence type="ECO:0000256" key="3">
    <source>
        <dbReference type="ARBA" id="ARBA00011209"/>
    </source>
</evidence>
<dbReference type="SUPFAM" id="SSF109604">
    <property type="entry name" value="HD-domain/PDEase-like"/>
    <property type="match status" value="1"/>
</dbReference>
<dbReference type="Proteomes" id="UP000188604">
    <property type="component" value="Chromosome"/>
</dbReference>
<evidence type="ECO:0000256" key="8">
    <source>
        <dbReference type="ARBA" id="ARBA00022917"/>
    </source>
</evidence>
<dbReference type="PRINTS" id="PR01045">
    <property type="entry name" value="TRNASYNTHGB"/>
</dbReference>
<gene>
    <name evidence="11" type="primary">glyS</name>
    <name evidence="12" type="ORF">A0U93_01590</name>
</gene>
<evidence type="ECO:0000256" key="6">
    <source>
        <dbReference type="ARBA" id="ARBA00022741"/>
    </source>
</evidence>
<dbReference type="GO" id="GO:0004820">
    <property type="term" value="F:glycine-tRNA ligase activity"/>
    <property type="evidence" value="ECO:0007669"/>
    <property type="project" value="UniProtKB-UniRule"/>
</dbReference>
<evidence type="ECO:0000256" key="5">
    <source>
        <dbReference type="ARBA" id="ARBA00022598"/>
    </source>
</evidence>
<evidence type="ECO:0000256" key="7">
    <source>
        <dbReference type="ARBA" id="ARBA00022840"/>
    </source>
</evidence>
<dbReference type="PANTHER" id="PTHR30075:SF2">
    <property type="entry name" value="GLYCINE--TRNA LIGASE, CHLOROPLASTIC_MITOCHONDRIAL 2"/>
    <property type="match status" value="1"/>
</dbReference>
<reference evidence="12 13" key="1">
    <citation type="submission" date="2016-03" db="EMBL/GenBank/DDBJ databases">
        <title>Acetic acid bacteria sequencing.</title>
        <authorList>
            <person name="Brandt J."/>
            <person name="Jakob F."/>
            <person name="Vogel R.F."/>
        </authorList>
    </citation>
    <scope>NUCLEOTIDE SEQUENCE [LARGE SCALE GENOMIC DNA]</scope>
    <source>
        <strain evidence="12 13">NBRC 101099</strain>
    </source>
</reference>
<keyword evidence="9 11" id="KW-0030">Aminoacyl-tRNA synthetase</keyword>
<organism evidence="12 13">
    <name type="scientific">Neoasaia chiangmaiensis</name>
    <dbReference type="NCBI Taxonomy" id="320497"/>
    <lineage>
        <taxon>Bacteria</taxon>
        <taxon>Pseudomonadati</taxon>
        <taxon>Pseudomonadota</taxon>
        <taxon>Alphaproteobacteria</taxon>
        <taxon>Acetobacterales</taxon>
        <taxon>Acetobacteraceae</taxon>
        <taxon>Neoasaia</taxon>
    </lineage>
</organism>
<keyword evidence="5 11" id="KW-0436">Ligase</keyword>
<dbReference type="PANTHER" id="PTHR30075">
    <property type="entry name" value="GLYCYL-TRNA SYNTHETASE"/>
    <property type="match status" value="1"/>
</dbReference>
<comment type="subunit">
    <text evidence="3 11">Tetramer of two alpha and two beta subunits.</text>
</comment>
<comment type="similarity">
    <text evidence="2 11">Belongs to the class-II aminoacyl-tRNA synthetase family.</text>
</comment>
<evidence type="ECO:0000256" key="1">
    <source>
        <dbReference type="ARBA" id="ARBA00004496"/>
    </source>
</evidence>
<accession>A0A1U9KM50</accession>
<sequence>MAELLLVLDSEEIPARMQAAAGRELVSQLSTALSGLNPRNAKAFWGPRRIAASVEIDMEVPASTRSERGPRESAPEQALAGFLRKHDATRDELVAENGSWILNRVVPPVKAADRVADVVPDILWRFSWPKSMRWGAGSNFTWVRPLRGIICLLDGTPVPFTLARDGDDAHGLSSGVLTTGHRFMAPDPFEVSSARQWQETLKGRYVLVDADERAERIVAGIADMAAKADLDVVADAGLVDEVAGLTEWPVPLMGRIDDTFMDLPPEVMQVSMRINQRYFALRDRTGKAAPYFAFVANMTFADGGALTIAGNERVLRARFADARHFWDLDRKIALIDRVGALNAVTFHAKLGTQGARVERIEALAREVAMAMGLSDAEIADATRAGRLAKADLTTGMVGEFPELQGVMGGYYARHDGESDAVARAVAEHYQPRGLNDEIPRAPVSVAVALADRLDLLASFFLIDETPSGSGDPYGLRRAALGVIRTIRDNGLRFDLERLFAAALDRVAAQIGQKAGHDKRQELMAFVAERLRVQLRNEGERHDVLSATLAGGLDGDLVRLLTRTAALAAMVETEDGRNLLAAGKRAANILRIENRKDGPHDGAPDPSLYTQDEERTLSAALDEAAATSERALDDERFTDAMRAVAALRPTLDSFFDKVTVNDSDPLRRINRLHLLAHMSRTLGRIADFGQIEG</sequence>
<keyword evidence="8 11" id="KW-0648">Protein biosynthesis</keyword>
<dbReference type="NCBIfam" id="TIGR00211">
    <property type="entry name" value="glyS"/>
    <property type="match status" value="1"/>
</dbReference>
<name>A0A1U9KM50_9PROT</name>
<evidence type="ECO:0000313" key="12">
    <source>
        <dbReference type="EMBL" id="AQS86855.1"/>
    </source>
</evidence>
<dbReference type="GO" id="GO:0006420">
    <property type="term" value="P:arginyl-tRNA aminoacylation"/>
    <property type="evidence" value="ECO:0007669"/>
    <property type="project" value="InterPro"/>
</dbReference>
<dbReference type="GO" id="GO:0004814">
    <property type="term" value="F:arginine-tRNA ligase activity"/>
    <property type="evidence" value="ECO:0007669"/>
    <property type="project" value="InterPro"/>
</dbReference>
<dbReference type="GO" id="GO:0005524">
    <property type="term" value="F:ATP binding"/>
    <property type="evidence" value="ECO:0007669"/>
    <property type="project" value="UniProtKB-UniRule"/>
</dbReference>
<evidence type="ECO:0000256" key="2">
    <source>
        <dbReference type="ARBA" id="ARBA00008226"/>
    </source>
</evidence>
<dbReference type="GO" id="GO:0006426">
    <property type="term" value="P:glycyl-tRNA aminoacylation"/>
    <property type="evidence" value="ECO:0007669"/>
    <property type="project" value="UniProtKB-UniRule"/>
</dbReference>
<comment type="catalytic activity">
    <reaction evidence="10 11">
        <text>tRNA(Gly) + glycine + ATP = glycyl-tRNA(Gly) + AMP + diphosphate</text>
        <dbReference type="Rhea" id="RHEA:16013"/>
        <dbReference type="Rhea" id="RHEA-COMP:9664"/>
        <dbReference type="Rhea" id="RHEA-COMP:9683"/>
        <dbReference type="ChEBI" id="CHEBI:30616"/>
        <dbReference type="ChEBI" id="CHEBI:33019"/>
        <dbReference type="ChEBI" id="CHEBI:57305"/>
        <dbReference type="ChEBI" id="CHEBI:78442"/>
        <dbReference type="ChEBI" id="CHEBI:78522"/>
        <dbReference type="ChEBI" id="CHEBI:456215"/>
        <dbReference type="EC" id="6.1.1.14"/>
    </reaction>
</comment>
<dbReference type="OrthoDB" id="9775440at2"/>
<dbReference type="InterPro" id="IPR006194">
    <property type="entry name" value="Gly-tRNA-synth_heterodimer"/>
</dbReference>
<dbReference type="Pfam" id="PF05746">
    <property type="entry name" value="DALR_1"/>
    <property type="match status" value="1"/>
</dbReference>
<keyword evidence="7 11" id="KW-0067">ATP-binding</keyword>
<keyword evidence="6 11" id="KW-0547">Nucleotide-binding</keyword>
<dbReference type="STRING" id="320497.A0U93_01590"/>
<keyword evidence="13" id="KW-1185">Reference proteome</keyword>
<protein>
    <recommendedName>
        <fullName evidence="11">Glycine--tRNA ligase beta subunit</fullName>
        <ecNumber evidence="11">6.1.1.14</ecNumber>
    </recommendedName>
    <alternativeName>
        <fullName evidence="11">Glycyl-tRNA synthetase beta subunit</fullName>
        <shortName evidence="11">GlyRS</shortName>
    </alternativeName>
</protein>
<dbReference type="HAMAP" id="MF_00255">
    <property type="entry name" value="Gly_tRNA_synth_beta"/>
    <property type="match status" value="1"/>
</dbReference>
<dbReference type="KEGG" id="nch:A0U93_01590"/>
<dbReference type="RefSeq" id="WP_077805820.1">
    <property type="nucleotide sequence ID" value="NZ_BJXS01000004.1"/>
</dbReference>
<evidence type="ECO:0000256" key="10">
    <source>
        <dbReference type="ARBA" id="ARBA00047937"/>
    </source>
</evidence>
<dbReference type="InterPro" id="IPR008909">
    <property type="entry name" value="DALR_anticod-bd"/>
</dbReference>
<proteinExistence type="inferred from homology"/>
<evidence type="ECO:0000256" key="4">
    <source>
        <dbReference type="ARBA" id="ARBA00022490"/>
    </source>
</evidence>
<comment type="subcellular location">
    <subcellularLocation>
        <location evidence="1 11">Cytoplasm</location>
    </subcellularLocation>
</comment>
<evidence type="ECO:0000313" key="13">
    <source>
        <dbReference type="Proteomes" id="UP000188604"/>
    </source>
</evidence>
<dbReference type="PROSITE" id="PS50861">
    <property type="entry name" value="AA_TRNA_LIGASE_II_GLYAB"/>
    <property type="match status" value="1"/>
</dbReference>
<dbReference type="EC" id="6.1.1.14" evidence="11"/>
<dbReference type="AlphaFoldDB" id="A0A1U9KM50"/>
<dbReference type="InterPro" id="IPR015944">
    <property type="entry name" value="Gly-tRNA-synth_bsu"/>
</dbReference>
<evidence type="ECO:0000256" key="11">
    <source>
        <dbReference type="HAMAP-Rule" id="MF_00255"/>
    </source>
</evidence>
<dbReference type="Pfam" id="PF02092">
    <property type="entry name" value="tRNA_synt_2f"/>
    <property type="match status" value="1"/>
</dbReference>
<dbReference type="GO" id="GO:0005829">
    <property type="term" value="C:cytosol"/>
    <property type="evidence" value="ECO:0007669"/>
    <property type="project" value="TreeGrafter"/>
</dbReference>
<evidence type="ECO:0000256" key="9">
    <source>
        <dbReference type="ARBA" id="ARBA00023146"/>
    </source>
</evidence>
<keyword evidence="4 11" id="KW-0963">Cytoplasm</keyword>
<dbReference type="EMBL" id="CP014691">
    <property type="protein sequence ID" value="AQS86855.1"/>
    <property type="molecule type" value="Genomic_DNA"/>
</dbReference>